<evidence type="ECO:0000313" key="2">
    <source>
        <dbReference type="Proteomes" id="UP001177260"/>
    </source>
</evidence>
<dbReference type="EMBL" id="JAOPJF010000029">
    <property type="protein sequence ID" value="KAK1144610.1"/>
    <property type="molecule type" value="Genomic_DNA"/>
</dbReference>
<name>A0ACC3B2U5_9EURO</name>
<proteinExistence type="predicted"/>
<reference evidence="1 2" key="1">
    <citation type="journal article" date="2023" name="ACS Omega">
        <title>Identification of the Neoaspergillic Acid Biosynthesis Gene Cluster by Establishing an In Vitro CRISPR-Ribonucleoprotein Genetic System in Aspergillus melleus.</title>
        <authorList>
            <person name="Yuan B."/>
            <person name="Grau M.F."/>
            <person name="Murata R.M."/>
            <person name="Torok T."/>
            <person name="Venkateswaran K."/>
            <person name="Stajich J.E."/>
            <person name="Wang C.C.C."/>
        </authorList>
    </citation>
    <scope>NUCLEOTIDE SEQUENCE [LARGE SCALE GENOMIC DNA]</scope>
    <source>
        <strain evidence="1 2">IMV 1140</strain>
    </source>
</reference>
<sequence length="191" mass="22210">MPDLTDLPAELLSEILFLAFRVAPRYEEGYDDEGPLDIKSLSCLLRVDRKHYLKFLPLLYSQWTYNGARHNYSTLWKFFRTAVRNPELISTVKVLNIGNWGLCAPIYHGRNRELQDQDERLQFTVADEETVKIALQRSGLLEDLASQISDVIFAGQSEYQIRDRRPLMALLLTCPLACGRYMRTYLHRTHS</sequence>
<dbReference type="Proteomes" id="UP001177260">
    <property type="component" value="Unassembled WGS sequence"/>
</dbReference>
<keyword evidence="2" id="KW-1185">Reference proteome</keyword>
<evidence type="ECO:0000313" key="1">
    <source>
        <dbReference type="EMBL" id="KAK1144610.1"/>
    </source>
</evidence>
<gene>
    <name evidence="1" type="ORF">N8T08_004913</name>
</gene>
<comment type="caution">
    <text evidence="1">The sequence shown here is derived from an EMBL/GenBank/DDBJ whole genome shotgun (WGS) entry which is preliminary data.</text>
</comment>
<protein>
    <submittedName>
        <fullName evidence="1">Uncharacterized protein</fullName>
    </submittedName>
</protein>
<accession>A0ACC3B2U5</accession>
<organism evidence="1 2">
    <name type="scientific">Aspergillus melleus</name>
    <dbReference type="NCBI Taxonomy" id="138277"/>
    <lineage>
        <taxon>Eukaryota</taxon>
        <taxon>Fungi</taxon>
        <taxon>Dikarya</taxon>
        <taxon>Ascomycota</taxon>
        <taxon>Pezizomycotina</taxon>
        <taxon>Eurotiomycetes</taxon>
        <taxon>Eurotiomycetidae</taxon>
        <taxon>Eurotiales</taxon>
        <taxon>Aspergillaceae</taxon>
        <taxon>Aspergillus</taxon>
        <taxon>Aspergillus subgen. Circumdati</taxon>
    </lineage>
</organism>